<dbReference type="InterPro" id="IPR038933">
    <property type="entry name" value="Ovate"/>
</dbReference>
<keyword evidence="10" id="KW-1185">Reference proteome</keyword>
<evidence type="ECO:0000256" key="1">
    <source>
        <dbReference type="ARBA" id="ARBA00004123"/>
    </source>
</evidence>
<dbReference type="InterPro" id="IPR006458">
    <property type="entry name" value="Ovate_C"/>
</dbReference>
<keyword evidence="5 6" id="KW-0539">Nucleus</keyword>
<feature type="region of interest" description="Disordered" evidence="7">
    <location>
        <begin position="129"/>
        <end position="204"/>
    </location>
</feature>
<comment type="caution">
    <text evidence="9">The sequence shown here is derived from an EMBL/GenBank/DDBJ whole genome shotgun (WGS) entry which is preliminary data.</text>
</comment>
<comment type="subcellular location">
    <subcellularLocation>
        <location evidence="1 6">Nucleus</location>
    </subcellularLocation>
</comment>
<dbReference type="NCBIfam" id="TIGR01568">
    <property type="entry name" value="A_thal_3678"/>
    <property type="match status" value="1"/>
</dbReference>
<dbReference type="EMBL" id="JAKOGI010000222">
    <property type="protein sequence ID" value="KAJ8439314.1"/>
    <property type="molecule type" value="Genomic_DNA"/>
</dbReference>
<feature type="compositionally biased region" description="Low complexity" evidence="7">
    <location>
        <begin position="156"/>
        <end position="176"/>
    </location>
</feature>
<evidence type="ECO:0000256" key="7">
    <source>
        <dbReference type="SAM" id="MobiDB-lite"/>
    </source>
</evidence>
<keyword evidence="4 6" id="KW-0804">Transcription</keyword>
<evidence type="ECO:0000256" key="6">
    <source>
        <dbReference type="RuleBase" id="RU367028"/>
    </source>
</evidence>
<proteinExistence type="predicted"/>
<accession>A0A9Q1KAC9</accession>
<feature type="compositionally biased region" description="Basic residues" evidence="7">
    <location>
        <begin position="137"/>
        <end position="149"/>
    </location>
</feature>
<comment type="function">
    <text evidence="6">Transcriptional repressor that regulates multiple aspects of plant growth and development.</text>
</comment>
<evidence type="ECO:0000259" key="8">
    <source>
        <dbReference type="PROSITE" id="PS51754"/>
    </source>
</evidence>
<reference evidence="9" key="1">
    <citation type="submission" date="2022-04" db="EMBL/GenBank/DDBJ databases">
        <title>Carnegiea gigantea Genome sequencing and assembly v2.</title>
        <authorList>
            <person name="Copetti D."/>
            <person name="Sanderson M.J."/>
            <person name="Burquez A."/>
            <person name="Wojciechowski M.F."/>
        </authorList>
    </citation>
    <scope>NUCLEOTIDE SEQUENCE</scope>
    <source>
        <strain evidence="9">SGP5-SGP5p</strain>
        <tissue evidence="9">Aerial part</tissue>
    </source>
</reference>
<feature type="domain" description="OVATE" evidence="8">
    <location>
        <begin position="210"/>
        <end position="269"/>
    </location>
</feature>
<sequence>MGHGPNGPWGDLCLLDTLARDPTLFKPKVISPASWSNVLHESMIPLSPPPLLPPIINIPSSDTFLTALDHIYNIFPPLSIFSLTISSSSTTATATATMSSTKPGKTLLKSLLTAHRHLGCGCSDTQPNLPDIYHPMPKPKPKHKPKSSKPKPDPSPSSSASSDAANTSATFSFSPAQRCFSDEPSPCPARPAEEMTSPTPNSKIEESIAVVKESEDPYRDFRESMMQMIMEKEIFSQEDLHDLLRRFLRLNSAAHRPLILRAFVDVCHALVAELPAHV</sequence>
<evidence type="ECO:0000256" key="2">
    <source>
        <dbReference type="ARBA" id="ARBA00022491"/>
    </source>
</evidence>
<evidence type="ECO:0000256" key="5">
    <source>
        <dbReference type="ARBA" id="ARBA00023242"/>
    </source>
</evidence>
<dbReference type="GO" id="GO:0045892">
    <property type="term" value="P:negative regulation of DNA-templated transcription"/>
    <property type="evidence" value="ECO:0007669"/>
    <property type="project" value="UniProtKB-UniRule"/>
</dbReference>
<keyword evidence="3 6" id="KW-0805">Transcription regulation</keyword>
<name>A0A9Q1KAC9_9CARY</name>
<evidence type="ECO:0000313" key="9">
    <source>
        <dbReference type="EMBL" id="KAJ8439314.1"/>
    </source>
</evidence>
<dbReference type="PANTHER" id="PTHR33057:SF70">
    <property type="entry name" value="TRANSCRIPTION REPRESSOR-RELATED"/>
    <property type="match status" value="1"/>
</dbReference>
<keyword evidence="2 6" id="KW-0678">Repressor</keyword>
<organism evidence="9 10">
    <name type="scientific">Carnegiea gigantea</name>
    <dbReference type="NCBI Taxonomy" id="171969"/>
    <lineage>
        <taxon>Eukaryota</taxon>
        <taxon>Viridiplantae</taxon>
        <taxon>Streptophyta</taxon>
        <taxon>Embryophyta</taxon>
        <taxon>Tracheophyta</taxon>
        <taxon>Spermatophyta</taxon>
        <taxon>Magnoliopsida</taxon>
        <taxon>eudicotyledons</taxon>
        <taxon>Gunneridae</taxon>
        <taxon>Pentapetalae</taxon>
        <taxon>Caryophyllales</taxon>
        <taxon>Cactineae</taxon>
        <taxon>Cactaceae</taxon>
        <taxon>Cactoideae</taxon>
        <taxon>Echinocereeae</taxon>
        <taxon>Carnegiea</taxon>
    </lineage>
</organism>
<dbReference type="PROSITE" id="PS51754">
    <property type="entry name" value="OVATE"/>
    <property type="match status" value="1"/>
</dbReference>
<gene>
    <name evidence="9" type="ORF">Cgig2_022451</name>
</gene>
<dbReference type="AlphaFoldDB" id="A0A9Q1KAC9"/>
<protein>
    <recommendedName>
        <fullName evidence="6">Transcription repressor</fullName>
    </recommendedName>
    <alternativeName>
        <fullName evidence="6">Ovate family protein</fullName>
    </alternativeName>
</protein>
<evidence type="ECO:0000313" key="10">
    <source>
        <dbReference type="Proteomes" id="UP001153076"/>
    </source>
</evidence>
<dbReference type="GO" id="GO:0005634">
    <property type="term" value="C:nucleus"/>
    <property type="evidence" value="ECO:0007669"/>
    <property type="project" value="UniProtKB-SubCell"/>
</dbReference>
<dbReference type="PANTHER" id="PTHR33057">
    <property type="entry name" value="TRANSCRIPTION REPRESSOR OFP7-RELATED"/>
    <property type="match status" value="1"/>
</dbReference>
<evidence type="ECO:0000256" key="3">
    <source>
        <dbReference type="ARBA" id="ARBA00023015"/>
    </source>
</evidence>
<dbReference type="Pfam" id="PF04844">
    <property type="entry name" value="Ovate"/>
    <property type="match status" value="1"/>
</dbReference>
<evidence type="ECO:0000256" key="4">
    <source>
        <dbReference type="ARBA" id="ARBA00023163"/>
    </source>
</evidence>
<dbReference type="Proteomes" id="UP001153076">
    <property type="component" value="Unassembled WGS sequence"/>
</dbReference>
<dbReference type="OrthoDB" id="1928390at2759"/>